<dbReference type="EMBL" id="BJZK01000001">
    <property type="protein sequence ID" value="GEO70939.1"/>
    <property type="molecule type" value="Genomic_DNA"/>
</dbReference>
<name>A0ABQ0WT02_9LACO</name>
<evidence type="ECO:0000313" key="2">
    <source>
        <dbReference type="Proteomes" id="UP000321794"/>
    </source>
</evidence>
<organism evidence="1 2">
    <name type="scientific">Levilactobacillus zymae</name>
    <dbReference type="NCBI Taxonomy" id="267363"/>
    <lineage>
        <taxon>Bacteria</taxon>
        <taxon>Bacillati</taxon>
        <taxon>Bacillota</taxon>
        <taxon>Bacilli</taxon>
        <taxon>Lactobacillales</taxon>
        <taxon>Lactobacillaceae</taxon>
        <taxon>Levilactobacillus</taxon>
    </lineage>
</organism>
<accession>A0ABQ0WT02</accession>
<reference evidence="1 2" key="1">
    <citation type="submission" date="2019-07" db="EMBL/GenBank/DDBJ databases">
        <title>Whole genome shotgun sequence of Lactobacillus zymae NBRC 107157.</title>
        <authorList>
            <person name="Hosoyama A."/>
            <person name="Uohara A."/>
            <person name="Ohji S."/>
            <person name="Ichikawa N."/>
        </authorList>
    </citation>
    <scope>NUCLEOTIDE SEQUENCE [LARGE SCALE GENOMIC DNA]</scope>
    <source>
        <strain evidence="1 2">NBRC 107157</strain>
    </source>
</reference>
<dbReference type="Proteomes" id="UP000321794">
    <property type="component" value="Unassembled WGS sequence"/>
</dbReference>
<evidence type="ECO:0000313" key="1">
    <source>
        <dbReference type="EMBL" id="GEO70939.1"/>
    </source>
</evidence>
<comment type="caution">
    <text evidence="1">The sequence shown here is derived from an EMBL/GenBank/DDBJ whole genome shotgun (WGS) entry which is preliminary data.</text>
</comment>
<keyword evidence="2" id="KW-1185">Reference proteome</keyword>
<protein>
    <submittedName>
        <fullName evidence="1">Uncharacterized protein</fullName>
    </submittedName>
</protein>
<sequence>MTSAPDLKYHVWDYSEKIREPVTRWINKCVGLSNPGISEVLVQPFEGVMRIANQGENENQHP</sequence>
<gene>
    <name evidence="1" type="ORF">LZY01_01070</name>
</gene>
<proteinExistence type="predicted"/>